<dbReference type="InterPro" id="IPR002575">
    <property type="entry name" value="Aminoglycoside_PTrfase"/>
</dbReference>
<dbReference type="EMBL" id="DVNK01000011">
    <property type="protein sequence ID" value="HIU45946.1"/>
    <property type="molecule type" value="Genomic_DNA"/>
</dbReference>
<dbReference type="InterPro" id="IPR011009">
    <property type="entry name" value="Kinase-like_dom_sf"/>
</dbReference>
<sequence>MNTALNGDVLTISLSGHIDSSNAAAIEAEINEAVQRMPHRSLVLDMRALEYISSAGLRIILRLLKREPQLSLQELSSEVYEIFDMTGFTEMMPIRKAYRQVSIDGCELIGRGANGTVYRLDRDTVVKVYNAPDCLPDVQRERELARKAFVLGIPTAIPYDVVRVGSKFGSVFELLDAQSLSKLIAAHPERYDEYVKTYVDLMRRLHSTPVKPGDMPNVKGLAQECVDHACQLLSPGQSAKLRALVSAVPDTGTMLHGDYHTNNIVMQNGEALIIDMDTLCIGHPIFELAWAYLACVGYGELDHRVVEEFLGLPYELTCRFWRDALRSYLGDCSDARLFEVEDMIRIVAYARLARRIMLRNAQDTVEGHQTLELCRAQLSALLDRVDSLDFMQVK</sequence>
<dbReference type="InterPro" id="IPR036513">
    <property type="entry name" value="STAS_dom_sf"/>
</dbReference>
<accession>A0A9D1LQ18</accession>
<dbReference type="PANTHER" id="PTHR33495:SF14">
    <property type="entry name" value="ANTI-SIGMA FACTOR ANTAGONIST"/>
    <property type="match status" value="1"/>
</dbReference>
<dbReference type="Pfam" id="PF01636">
    <property type="entry name" value="APH"/>
    <property type="match status" value="1"/>
</dbReference>
<dbReference type="CDD" id="cd07043">
    <property type="entry name" value="STAS_anti-anti-sigma_factors"/>
    <property type="match status" value="1"/>
</dbReference>
<dbReference type="Gene3D" id="3.30.750.24">
    <property type="entry name" value="STAS domain"/>
    <property type="match status" value="1"/>
</dbReference>
<evidence type="ECO:0000259" key="3">
    <source>
        <dbReference type="PROSITE" id="PS50801"/>
    </source>
</evidence>
<name>A0A9D1LQ18_9FIRM</name>
<evidence type="ECO:0000256" key="1">
    <source>
        <dbReference type="ARBA" id="ARBA00009013"/>
    </source>
</evidence>
<dbReference type="AlphaFoldDB" id="A0A9D1LQ18"/>
<dbReference type="Gene3D" id="3.90.1200.10">
    <property type="match status" value="1"/>
</dbReference>
<proteinExistence type="inferred from homology"/>
<feature type="domain" description="STAS" evidence="3">
    <location>
        <begin position="1"/>
        <end position="92"/>
    </location>
</feature>
<dbReference type="NCBIfam" id="TIGR00377">
    <property type="entry name" value="ant_ant_sig"/>
    <property type="match status" value="1"/>
</dbReference>
<evidence type="ECO:0000313" key="5">
    <source>
        <dbReference type="Proteomes" id="UP000824123"/>
    </source>
</evidence>
<dbReference type="SUPFAM" id="SSF52091">
    <property type="entry name" value="SpoIIaa-like"/>
    <property type="match status" value="1"/>
</dbReference>
<dbReference type="InterPro" id="IPR003658">
    <property type="entry name" value="Anti-sigma_ant"/>
</dbReference>
<evidence type="ECO:0000256" key="2">
    <source>
        <dbReference type="RuleBase" id="RU003749"/>
    </source>
</evidence>
<reference evidence="4" key="1">
    <citation type="submission" date="2020-10" db="EMBL/GenBank/DDBJ databases">
        <authorList>
            <person name="Gilroy R."/>
        </authorList>
    </citation>
    <scope>NUCLEOTIDE SEQUENCE</scope>
    <source>
        <strain evidence="4">ChiSxjej2B14-8506</strain>
    </source>
</reference>
<evidence type="ECO:0000313" key="4">
    <source>
        <dbReference type="EMBL" id="HIU45946.1"/>
    </source>
</evidence>
<dbReference type="Pfam" id="PF01740">
    <property type="entry name" value="STAS"/>
    <property type="match status" value="1"/>
</dbReference>
<gene>
    <name evidence="4" type="ORF">IAC59_01645</name>
</gene>
<organism evidence="4 5">
    <name type="scientific">Candidatus Fimadaptatus faecigallinarum</name>
    <dbReference type="NCBI Taxonomy" id="2840814"/>
    <lineage>
        <taxon>Bacteria</taxon>
        <taxon>Bacillati</taxon>
        <taxon>Bacillota</taxon>
        <taxon>Clostridia</taxon>
        <taxon>Eubacteriales</taxon>
        <taxon>Candidatus Fimadaptatus</taxon>
    </lineage>
</organism>
<dbReference type="InterPro" id="IPR002645">
    <property type="entry name" value="STAS_dom"/>
</dbReference>
<dbReference type="GO" id="GO:0043856">
    <property type="term" value="F:anti-sigma factor antagonist activity"/>
    <property type="evidence" value="ECO:0007669"/>
    <property type="project" value="InterPro"/>
</dbReference>
<dbReference type="SUPFAM" id="SSF56112">
    <property type="entry name" value="Protein kinase-like (PK-like)"/>
    <property type="match status" value="1"/>
</dbReference>
<reference evidence="4" key="2">
    <citation type="journal article" date="2021" name="PeerJ">
        <title>Extensive microbial diversity within the chicken gut microbiome revealed by metagenomics and culture.</title>
        <authorList>
            <person name="Gilroy R."/>
            <person name="Ravi A."/>
            <person name="Getino M."/>
            <person name="Pursley I."/>
            <person name="Horton D.L."/>
            <person name="Alikhan N.F."/>
            <person name="Baker D."/>
            <person name="Gharbi K."/>
            <person name="Hall N."/>
            <person name="Watson M."/>
            <person name="Adriaenssens E.M."/>
            <person name="Foster-Nyarko E."/>
            <person name="Jarju S."/>
            <person name="Secka A."/>
            <person name="Antonio M."/>
            <person name="Oren A."/>
            <person name="Chaudhuri R.R."/>
            <person name="La Ragione R."/>
            <person name="Hildebrand F."/>
            <person name="Pallen M.J."/>
        </authorList>
    </citation>
    <scope>NUCLEOTIDE SEQUENCE</scope>
    <source>
        <strain evidence="4">ChiSxjej2B14-8506</strain>
    </source>
</reference>
<dbReference type="Proteomes" id="UP000824123">
    <property type="component" value="Unassembled WGS sequence"/>
</dbReference>
<dbReference type="PANTHER" id="PTHR33495">
    <property type="entry name" value="ANTI-SIGMA FACTOR ANTAGONIST TM_1081-RELATED-RELATED"/>
    <property type="match status" value="1"/>
</dbReference>
<protein>
    <recommendedName>
        <fullName evidence="2">Anti-sigma factor antagonist</fullName>
    </recommendedName>
</protein>
<dbReference type="PROSITE" id="PS50801">
    <property type="entry name" value="STAS"/>
    <property type="match status" value="1"/>
</dbReference>
<comment type="similarity">
    <text evidence="1 2">Belongs to the anti-sigma-factor antagonist family.</text>
</comment>
<comment type="caution">
    <text evidence="4">The sequence shown here is derived from an EMBL/GenBank/DDBJ whole genome shotgun (WGS) entry which is preliminary data.</text>
</comment>